<dbReference type="SUPFAM" id="SSF56796">
    <property type="entry name" value="Dehydroquinate synthase-like"/>
    <property type="match status" value="1"/>
</dbReference>
<evidence type="ECO:0000313" key="5">
    <source>
        <dbReference type="Proteomes" id="UP000677305"/>
    </source>
</evidence>
<gene>
    <name evidence="4" type="ORF">HYG85_02600</name>
</gene>
<dbReference type="InterPro" id="IPR039697">
    <property type="entry name" value="Alcohol_dehydrogenase_Fe"/>
</dbReference>
<evidence type="ECO:0000259" key="3">
    <source>
        <dbReference type="Pfam" id="PF25137"/>
    </source>
</evidence>
<evidence type="ECO:0000313" key="4">
    <source>
        <dbReference type="EMBL" id="QUH27861.1"/>
    </source>
</evidence>
<dbReference type="Pfam" id="PF00465">
    <property type="entry name" value="Fe-ADH"/>
    <property type="match status" value="1"/>
</dbReference>
<dbReference type="KEGG" id="vgu:HYG85_02600"/>
<dbReference type="Proteomes" id="UP000677305">
    <property type="component" value="Chromosome"/>
</dbReference>
<dbReference type="EMBL" id="CP058561">
    <property type="protein sequence ID" value="QUH27861.1"/>
    <property type="molecule type" value="Genomic_DNA"/>
</dbReference>
<dbReference type="GO" id="GO:0046872">
    <property type="term" value="F:metal ion binding"/>
    <property type="evidence" value="ECO:0007669"/>
    <property type="project" value="InterPro"/>
</dbReference>
<organism evidence="4 5">
    <name type="scientific">Vallitalea guaymasensis</name>
    <dbReference type="NCBI Taxonomy" id="1185412"/>
    <lineage>
        <taxon>Bacteria</taxon>
        <taxon>Bacillati</taxon>
        <taxon>Bacillota</taxon>
        <taxon>Clostridia</taxon>
        <taxon>Lachnospirales</taxon>
        <taxon>Vallitaleaceae</taxon>
        <taxon>Vallitalea</taxon>
    </lineage>
</organism>
<reference evidence="4 5" key="1">
    <citation type="submission" date="2020-07" db="EMBL/GenBank/DDBJ databases">
        <title>Vallitalea guaymasensis genome.</title>
        <authorList>
            <person name="Postec A."/>
        </authorList>
    </citation>
    <scope>NUCLEOTIDE SEQUENCE [LARGE SCALE GENOMIC DNA]</scope>
    <source>
        <strain evidence="4 5">Ra1766G1</strain>
    </source>
</reference>
<dbReference type="RefSeq" id="WP_212692161.1">
    <property type="nucleotide sequence ID" value="NZ_CP058561.1"/>
</dbReference>
<sequence length="389" mass="42404">MVNFNFAKVPQTIFHPGSINEIDSLHIVKSAKNILLVTGANSFRNSKYYGKLLEKMVNTNIYETRVVREPSPESIDNEVNKHREHDIELVIAIGGGSVMDAGKAISAMLTQKDSVMAYIEGVGDGKIHNGDKIPLIAIPTTSGTGSETTKNAVLSKVGKRGFKKSIRHENFVPDIVILDPELMINCPSNVTAASGLDALTQLIGSYVSTKAYPMTEALAVSGIEYFGKSFLSVCKNEYDSIEKRASMAYASYISGITLANAGLGIVHGFASSVGGYADIPHGVLCGTLLPEAVKLNIKLLQEQQDEIYLKKYAKVGAILTGSDEKNIDTSCKELVNILEYWINELKIPRLKEFGITEEDLDCIVKATNNKNNPVNLSNEQMKSILLSRL</sequence>
<dbReference type="AlphaFoldDB" id="A0A8J8M7N0"/>
<dbReference type="FunFam" id="3.40.50.1970:FF:000003">
    <property type="entry name" value="Alcohol dehydrogenase, iron-containing"/>
    <property type="match status" value="1"/>
</dbReference>
<dbReference type="Gene3D" id="1.20.1090.10">
    <property type="entry name" value="Dehydroquinate synthase-like - alpha domain"/>
    <property type="match status" value="1"/>
</dbReference>
<evidence type="ECO:0000259" key="2">
    <source>
        <dbReference type="Pfam" id="PF00465"/>
    </source>
</evidence>
<keyword evidence="5" id="KW-1185">Reference proteome</keyword>
<feature type="domain" description="Alcohol dehydrogenase iron-type/glycerol dehydrogenase GldA" evidence="2">
    <location>
        <begin position="11"/>
        <end position="180"/>
    </location>
</feature>
<dbReference type="PANTHER" id="PTHR11496">
    <property type="entry name" value="ALCOHOL DEHYDROGENASE"/>
    <property type="match status" value="1"/>
</dbReference>
<dbReference type="PANTHER" id="PTHR11496:SF83">
    <property type="entry name" value="HYDROXYACID-OXOACID TRANSHYDROGENASE, MITOCHONDRIAL"/>
    <property type="match status" value="1"/>
</dbReference>
<dbReference type="CDD" id="cd08183">
    <property type="entry name" value="Fe-ADH-like"/>
    <property type="match status" value="1"/>
</dbReference>
<keyword evidence="1" id="KW-0560">Oxidoreductase</keyword>
<protein>
    <submittedName>
        <fullName evidence="4">Iron-containing alcohol dehydrogenase</fullName>
    </submittedName>
</protein>
<feature type="domain" description="Fe-containing alcohol dehydrogenase-like C-terminal" evidence="3">
    <location>
        <begin position="191"/>
        <end position="386"/>
    </location>
</feature>
<dbReference type="Pfam" id="PF25137">
    <property type="entry name" value="ADH_Fe_C"/>
    <property type="match status" value="1"/>
</dbReference>
<dbReference type="GO" id="GO:0004022">
    <property type="term" value="F:alcohol dehydrogenase (NAD+) activity"/>
    <property type="evidence" value="ECO:0007669"/>
    <property type="project" value="TreeGrafter"/>
</dbReference>
<accession>A0A8J8M7N0</accession>
<evidence type="ECO:0000256" key="1">
    <source>
        <dbReference type="ARBA" id="ARBA00023002"/>
    </source>
</evidence>
<dbReference type="Gene3D" id="3.40.50.1970">
    <property type="match status" value="1"/>
</dbReference>
<dbReference type="InterPro" id="IPR001670">
    <property type="entry name" value="ADH_Fe/GldA"/>
</dbReference>
<dbReference type="InterPro" id="IPR056798">
    <property type="entry name" value="ADH_Fe_C"/>
</dbReference>
<name>A0A8J8M7N0_9FIRM</name>
<proteinExistence type="predicted"/>